<dbReference type="PRINTS" id="PR00038">
    <property type="entry name" value="HTHLUXR"/>
</dbReference>
<accession>A0A220UCM7</accession>
<dbReference type="RefSeq" id="WP_089065086.1">
    <property type="nucleotide sequence ID" value="NZ_CP022316.1"/>
</dbReference>
<sequence>MSSTPEPTTSIRIMMVDDHPVVRAGLRALLEADEGIEVVAEVGSGAAALEELDTLAAAACGAPDLVLMDLNLGDGIGGIETTRRLRATHPGVQVLAVTTFDAEADIVGALEAGATGYVLKDSPTEALIDAVGEAAAGRSILSPEVQQRLVRRMTNPHSALSPRETEILEALATGATNREVAKAMFISESTVKTHLVHIYDKLGVDSRTAAIREARDRRLIR</sequence>
<feature type="domain" description="HTH luxR-type" evidence="6">
    <location>
        <begin position="153"/>
        <end position="218"/>
    </location>
</feature>
<dbReference type="SUPFAM" id="SSF52172">
    <property type="entry name" value="CheY-like"/>
    <property type="match status" value="1"/>
</dbReference>
<dbReference type="Pfam" id="PF00072">
    <property type="entry name" value="Response_reg"/>
    <property type="match status" value="1"/>
</dbReference>
<dbReference type="InterPro" id="IPR001789">
    <property type="entry name" value="Sig_transdc_resp-reg_receiver"/>
</dbReference>
<dbReference type="InterPro" id="IPR039420">
    <property type="entry name" value="WalR-like"/>
</dbReference>
<dbReference type="Pfam" id="PF00196">
    <property type="entry name" value="GerE"/>
    <property type="match status" value="1"/>
</dbReference>
<keyword evidence="4" id="KW-0804">Transcription</keyword>
<dbReference type="PANTHER" id="PTHR43214:SF24">
    <property type="entry name" value="TRANSCRIPTIONAL REGULATORY PROTEIN NARL-RELATED"/>
    <property type="match status" value="1"/>
</dbReference>
<name>A0A220UCM7_9MICO</name>
<evidence type="ECO:0000256" key="1">
    <source>
        <dbReference type="ARBA" id="ARBA00022553"/>
    </source>
</evidence>
<dbReference type="PROSITE" id="PS50110">
    <property type="entry name" value="RESPONSE_REGULATORY"/>
    <property type="match status" value="1"/>
</dbReference>
<dbReference type="InterPro" id="IPR016032">
    <property type="entry name" value="Sig_transdc_resp-reg_C-effctor"/>
</dbReference>
<proteinExistence type="predicted"/>
<dbReference type="AlphaFoldDB" id="A0A220UCM7"/>
<evidence type="ECO:0000259" key="6">
    <source>
        <dbReference type="PROSITE" id="PS50043"/>
    </source>
</evidence>
<reference evidence="9" key="1">
    <citation type="submission" date="2017-07" db="EMBL/GenBank/DDBJ databases">
        <title>Brachybacterium sp. VR2415.</title>
        <authorList>
            <person name="Tak E.J."/>
            <person name="Bae J.-W."/>
        </authorList>
    </citation>
    <scope>NUCLEOTIDE SEQUENCE [LARGE SCALE GENOMIC DNA]</scope>
    <source>
        <strain evidence="9">VR2415</strain>
    </source>
</reference>
<keyword evidence="2" id="KW-0805">Transcription regulation</keyword>
<dbReference type="CDD" id="cd06170">
    <property type="entry name" value="LuxR_C_like"/>
    <property type="match status" value="1"/>
</dbReference>
<keyword evidence="1 5" id="KW-0597">Phosphoprotein</keyword>
<evidence type="ECO:0000256" key="5">
    <source>
        <dbReference type="PROSITE-ProRule" id="PRU00169"/>
    </source>
</evidence>
<feature type="modified residue" description="4-aspartylphosphate" evidence="5">
    <location>
        <position position="69"/>
    </location>
</feature>
<evidence type="ECO:0000313" key="8">
    <source>
        <dbReference type="EMBL" id="ASK65845.1"/>
    </source>
</evidence>
<dbReference type="SMART" id="SM00421">
    <property type="entry name" value="HTH_LUXR"/>
    <property type="match status" value="1"/>
</dbReference>
<evidence type="ECO:0000256" key="4">
    <source>
        <dbReference type="ARBA" id="ARBA00023163"/>
    </source>
</evidence>
<dbReference type="Gene3D" id="3.40.50.2300">
    <property type="match status" value="1"/>
</dbReference>
<dbReference type="KEGG" id="brv:CFK39_08405"/>
<evidence type="ECO:0000259" key="7">
    <source>
        <dbReference type="PROSITE" id="PS50110"/>
    </source>
</evidence>
<feature type="domain" description="Response regulatory" evidence="7">
    <location>
        <begin position="12"/>
        <end position="135"/>
    </location>
</feature>
<dbReference type="Proteomes" id="UP000198398">
    <property type="component" value="Chromosome"/>
</dbReference>
<dbReference type="SUPFAM" id="SSF46894">
    <property type="entry name" value="C-terminal effector domain of the bipartite response regulators"/>
    <property type="match status" value="1"/>
</dbReference>
<dbReference type="GO" id="GO:0003677">
    <property type="term" value="F:DNA binding"/>
    <property type="evidence" value="ECO:0007669"/>
    <property type="project" value="UniProtKB-KW"/>
</dbReference>
<protein>
    <submittedName>
        <fullName evidence="8">DNA-binding response regulator</fullName>
    </submittedName>
</protein>
<dbReference type="CDD" id="cd17535">
    <property type="entry name" value="REC_NarL-like"/>
    <property type="match status" value="1"/>
</dbReference>
<evidence type="ECO:0000313" key="9">
    <source>
        <dbReference type="Proteomes" id="UP000198398"/>
    </source>
</evidence>
<dbReference type="GO" id="GO:0000160">
    <property type="term" value="P:phosphorelay signal transduction system"/>
    <property type="evidence" value="ECO:0007669"/>
    <property type="project" value="InterPro"/>
</dbReference>
<dbReference type="InterPro" id="IPR000792">
    <property type="entry name" value="Tscrpt_reg_LuxR_C"/>
</dbReference>
<dbReference type="GO" id="GO:0006355">
    <property type="term" value="P:regulation of DNA-templated transcription"/>
    <property type="evidence" value="ECO:0007669"/>
    <property type="project" value="InterPro"/>
</dbReference>
<dbReference type="PANTHER" id="PTHR43214">
    <property type="entry name" value="TWO-COMPONENT RESPONSE REGULATOR"/>
    <property type="match status" value="1"/>
</dbReference>
<dbReference type="InterPro" id="IPR058245">
    <property type="entry name" value="NreC/VraR/RcsB-like_REC"/>
</dbReference>
<dbReference type="EMBL" id="CP022316">
    <property type="protein sequence ID" value="ASK65845.1"/>
    <property type="molecule type" value="Genomic_DNA"/>
</dbReference>
<evidence type="ECO:0000256" key="3">
    <source>
        <dbReference type="ARBA" id="ARBA00023125"/>
    </source>
</evidence>
<organism evidence="8 9">
    <name type="scientific">Brachybacterium avium</name>
    <dbReference type="NCBI Taxonomy" id="2017485"/>
    <lineage>
        <taxon>Bacteria</taxon>
        <taxon>Bacillati</taxon>
        <taxon>Actinomycetota</taxon>
        <taxon>Actinomycetes</taxon>
        <taxon>Micrococcales</taxon>
        <taxon>Dermabacteraceae</taxon>
        <taxon>Brachybacterium</taxon>
    </lineage>
</organism>
<keyword evidence="3 8" id="KW-0238">DNA-binding</keyword>
<dbReference type="InterPro" id="IPR011006">
    <property type="entry name" value="CheY-like_superfamily"/>
</dbReference>
<dbReference type="PROSITE" id="PS00622">
    <property type="entry name" value="HTH_LUXR_1"/>
    <property type="match status" value="1"/>
</dbReference>
<dbReference type="OrthoDB" id="9808843at2"/>
<dbReference type="SMART" id="SM00448">
    <property type="entry name" value="REC"/>
    <property type="match status" value="1"/>
</dbReference>
<gene>
    <name evidence="8" type="ORF">CFK39_08405</name>
</gene>
<keyword evidence="9" id="KW-1185">Reference proteome</keyword>
<dbReference type="PROSITE" id="PS50043">
    <property type="entry name" value="HTH_LUXR_2"/>
    <property type="match status" value="1"/>
</dbReference>
<evidence type="ECO:0000256" key="2">
    <source>
        <dbReference type="ARBA" id="ARBA00023015"/>
    </source>
</evidence>